<protein>
    <submittedName>
        <fullName evidence="2">Kinase-like domain-containing protein</fullName>
    </submittedName>
</protein>
<dbReference type="SUPFAM" id="SSF56112">
    <property type="entry name" value="Protein kinase-like (PK-like)"/>
    <property type="match status" value="1"/>
</dbReference>
<evidence type="ECO:0000259" key="1">
    <source>
        <dbReference type="PROSITE" id="PS50011"/>
    </source>
</evidence>
<dbReference type="InterPro" id="IPR008271">
    <property type="entry name" value="Ser/Thr_kinase_AS"/>
</dbReference>
<dbReference type="InterPro" id="IPR011009">
    <property type="entry name" value="Kinase-like_dom_sf"/>
</dbReference>
<feature type="domain" description="Protein kinase" evidence="1">
    <location>
        <begin position="1"/>
        <end position="208"/>
    </location>
</feature>
<dbReference type="Pfam" id="PF07714">
    <property type="entry name" value="PK_Tyr_Ser-Thr"/>
    <property type="match status" value="1"/>
</dbReference>
<proteinExistence type="predicted"/>
<keyword evidence="3" id="KW-1185">Reference proteome</keyword>
<reference evidence="2" key="2">
    <citation type="submission" date="2020-11" db="EMBL/GenBank/DDBJ databases">
        <authorList>
            <consortium name="DOE Joint Genome Institute"/>
            <person name="Kuo A."/>
            <person name="Miyauchi S."/>
            <person name="Kiss E."/>
            <person name="Drula E."/>
            <person name="Kohler A."/>
            <person name="Sanchez-Garcia M."/>
            <person name="Andreopoulos B."/>
            <person name="Barry K.W."/>
            <person name="Bonito G."/>
            <person name="Buee M."/>
            <person name="Carver A."/>
            <person name="Chen C."/>
            <person name="Cichocki N."/>
            <person name="Clum A."/>
            <person name="Culley D."/>
            <person name="Crous P.W."/>
            <person name="Fauchery L."/>
            <person name="Girlanda M."/>
            <person name="Hayes R."/>
            <person name="Keri Z."/>
            <person name="Labutti K."/>
            <person name="Lipzen A."/>
            <person name="Lombard V."/>
            <person name="Magnuson J."/>
            <person name="Maillard F."/>
            <person name="Morin E."/>
            <person name="Murat C."/>
            <person name="Nolan M."/>
            <person name="Ohm R."/>
            <person name="Pangilinan J."/>
            <person name="Pereira M."/>
            <person name="Perotto S."/>
            <person name="Peter M."/>
            <person name="Riley R."/>
            <person name="Sitrit Y."/>
            <person name="Stielow B."/>
            <person name="Szollosi G."/>
            <person name="Zifcakova L."/>
            <person name="Stursova M."/>
            <person name="Spatafora J.W."/>
            <person name="Tedersoo L."/>
            <person name="Vaario L.-M."/>
            <person name="Yamada A."/>
            <person name="Yan M."/>
            <person name="Wang P."/>
            <person name="Xu J."/>
            <person name="Bruns T."/>
            <person name="Baldrian P."/>
            <person name="Vilgalys R."/>
            <person name="Henrissat B."/>
            <person name="Grigoriev I.V."/>
            <person name="Hibbett D."/>
            <person name="Nagy L.G."/>
            <person name="Martin F.M."/>
        </authorList>
    </citation>
    <scope>NUCLEOTIDE SEQUENCE</scope>
    <source>
        <strain evidence="2">UH-Tt-Lm1</strain>
    </source>
</reference>
<dbReference type="InterPro" id="IPR000719">
    <property type="entry name" value="Prot_kinase_dom"/>
</dbReference>
<dbReference type="Proteomes" id="UP000736335">
    <property type="component" value="Unassembled WGS sequence"/>
</dbReference>
<dbReference type="Gene3D" id="1.10.510.10">
    <property type="entry name" value="Transferase(Phosphotransferase) domain 1"/>
    <property type="match status" value="1"/>
</dbReference>
<dbReference type="PROSITE" id="PS00108">
    <property type="entry name" value="PROTEIN_KINASE_ST"/>
    <property type="match status" value="1"/>
</dbReference>
<feature type="non-terminal residue" evidence="2">
    <location>
        <position position="1"/>
    </location>
</feature>
<dbReference type="PRINTS" id="PR00109">
    <property type="entry name" value="TYRKINASE"/>
</dbReference>
<dbReference type="PANTHER" id="PTHR44329:SF261">
    <property type="entry name" value="ZINC FINGER CONTAINING PROTEIN KINASE-RELATED"/>
    <property type="match status" value="1"/>
</dbReference>
<keyword evidence="2" id="KW-0808">Transferase</keyword>
<organism evidence="2 3">
    <name type="scientific">Thelephora terrestris</name>
    <dbReference type="NCBI Taxonomy" id="56493"/>
    <lineage>
        <taxon>Eukaryota</taxon>
        <taxon>Fungi</taxon>
        <taxon>Dikarya</taxon>
        <taxon>Basidiomycota</taxon>
        <taxon>Agaricomycotina</taxon>
        <taxon>Agaricomycetes</taxon>
        <taxon>Thelephorales</taxon>
        <taxon>Thelephoraceae</taxon>
        <taxon>Thelephora</taxon>
    </lineage>
</organism>
<dbReference type="AlphaFoldDB" id="A0A9P6HG13"/>
<sequence>FCKEVVTWKTLRHPNVLPLIGVAMSKAQFAMVSEWMSNGNINEFVKANPGENRLKLLGDVARGLIYIHQQGMVHADLKGANILIDQAGHARLADFGLLTIISGPANLLPSSSPGQGGTARWMGPELISPQEFGLKVCSPTTLSDCYSLGMVIYETISGGLPFHEDTDLMVIVKVLKGERPLRRKGFTEGLWEILEKCWTPQPSERPTV</sequence>
<reference evidence="2" key="1">
    <citation type="journal article" date="2020" name="Nat. Commun.">
        <title>Large-scale genome sequencing of mycorrhizal fungi provides insights into the early evolution of symbiotic traits.</title>
        <authorList>
            <person name="Miyauchi S."/>
            <person name="Kiss E."/>
            <person name="Kuo A."/>
            <person name="Drula E."/>
            <person name="Kohler A."/>
            <person name="Sanchez-Garcia M."/>
            <person name="Morin E."/>
            <person name="Andreopoulos B."/>
            <person name="Barry K.W."/>
            <person name="Bonito G."/>
            <person name="Buee M."/>
            <person name="Carver A."/>
            <person name="Chen C."/>
            <person name="Cichocki N."/>
            <person name="Clum A."/>
            <person name="Culley D."/>
            <person name="Crous P.W."/>
            <person name="Fauchery L."/>
            <person name="Girlanda M."/>
            <person name="Hayes R.D."/>
            <person name="Keri Z."/>
            <person name="LaButti K."/>
            <person name="Lipzen A."/>
            <person name="Lombard V."/>
            <person name="Magnuson J."/>
            <person name="Maillard F."/>
            <person name="Murat C."/>
            <person name="Nolan M."/>
            <person name="Ohm R.A."/>
            <person name="Pangilinan J."/>
            <person name="Pereira M.F."/>
            <person name="Perotto S."/>
            <person name="Peter M."/>
            <person name="Pfister S."/>
            <person name="Riley R."/>
            <person name="Sitrit Y."/>
            <person name="Stielow J.B."/>
            <person name="Szollosi G."/>
            <person name="Zifcakova L."/>
            <person name="Stursova M."/>
            <person name="Spatafora J.W."/>
            <person name="Tedersoo L."/>
            <person name="Vaario L.M."/>
            <person name="Yamada A."/>
            <person name="Yan M."/>
            <person name="Wang P."/>
            <person name="Xu J."/>
            <person name="Bruns T."/>
            <person name="Baldrian P."/>
            <person name="Vilgalys R."/>
            <person name="Dunand C."/>
            <person name="Henrissat B."/>
            <person name="Grigoriev I.V."/>
            <person name="Hibbett D."/>
            <person name="Nagy L.G."/>
            <person name="Martin F.M."/>
        </authorList>
    </citation>
    <scope>NUCLEOTIDE SEQUENCE</scope>
    <source>
        <strain evidence="2">UH-Tt-Lm1</strain>
    </source>
</reference>
<name>A0A9P6HG13_9AGAM</name>
<feature type="non-terminal residue" evidence="2">
    <location>
        <position position="208"/>
    </location>
</feature>
<dbReference type="SMART" id="SM00220">
    <property type="entry name" value="S_TKc"/>
    <property type="match status" value="1"/>
</dbReference>
<evidence type="ECO:0000313" key="3">
    <source>
        <dbReference type="Proteomes" id="UP000736335"/>
    </source>
</evidence>
<dbReference type="PROSITE" id="PS50011">
    <property type="entry name" value="PROTEIN_KINASE_DOM"/>
    <property type="match status" value="1"/>
</dbReference>
<keyword evidence="2" id="KW-0418">Kinase</keyword>
<dbReference type="GO" id="GO:0004674">
    <property type="term" value="F:protein serine/threonine kinase activity"/>
    <property type="evidence" value="ECO:0007669"/>
    <property type="project" value="TreeGrafter"/>
</dbReference>
<evidence type="ECO:0000313" key="2">
    <source>
        <dbReference type="EMBL" id="KAF9785168.1"/>
    </source>
</evidence>
<dbReference type="OrthoDB" id="26722at2759"/>
<dbReference type="EMBL" id="WIUZ02000007">
    <property type="protein sequence ID" value="KAF9785168.1"/>
    <property type="molecule type" value="Genomic_DNA"/>
</dbReference>
<gene>
    <name evidence="2" type="ORF">BJ322DRAFT_978223</name>
</gene>
<dbReference type="InterPro" id="IPR001245">
    <property type="entry name" value="Ser-Thr/Tyr_kinase_cat_dom"/>
</dbReference>
<dbReference type="InterPro" id="IPR051681">
    <property type="entry name" value="Ser/Thr_Kinases-Pseudokinases"/>
</dbReference>
<dbReference type="GO" id="GO:0005524">
    <property type="term" value="F:ATP binding"/>
    <property type="evidence" value="ECO:0007669"/>
    <property type="project" value="InterPro"/>
</dbReference>
<accession>A0A9P6HG13</accession>
<dbReference type="PANTHER" id="PTHR44329">
    <property type="entry name" value="SERINE/THREONINE-PROTEIN KINASE TNNI3K-RELATED"/>
    <property type="match status" value="1"/>
</dbReference>
<comment type="caution">
    <text evidence="2">The sequence shown here is derived from an EMBL/GenBank/DDBJ whole genome shotgun (WGS) entry which is preliminary data.</text>
</comment>